<dbReference type="PROSITE" id="PS51257">
    <property type="entry name" value="PROKAR_LIPOPROTEIN"/>
    <property type="match status" value="1"/>
</dbReference>
<proteinExistence type="predicted"/>
<keyword evidence="4" id="KW-1185">Reference proteome</keyword>
<reference evidence="3 4" key="1">
    <citation type="submission" date="2019-12" db="EMBL/GenBank/DDBJ databases">
        <authorList>
            <person name="Huq M.A."/>
        </authorList>
    </citation>
    <scope>NUCLEOTIDE SEQUENCE [LARGE SCALE GENOMIC DNA]</scope>
    <source>
        <strain evidence="3 4">MAH-25</strain>
    </source>
</reference>
<gene>
    <name evidence="3" type="ORF">GON04_13725</name>
</gene>
<feature type="chain" id="PRO_5026750313" evidence="2">
    <location>
        <begin position="20"/>
        <end position="102"/>
    </location>
</feature>
<accession>A0A6N8IX09</accession>
<dbReference type="EMBL" id="WSEL01000006">
    <property type="protein sequence ID" value="MVQ30516.1"/>
    <property type="molecule type" value="Genomic_DNA"/>
</dbReference>
<evidence type="ECO:0000256" key="2">
    <source>
        <dbReference type="SAM" id="SignalP"/>
    </source>
</evidence>
<dbReference type="Proteomes" id="UP000469385">
    <property type="component" value="Unassembled WGS sequence"/>
</dbReference>
<protein>
    <submittedName>
        <fullName evidence="3">Uncharacterized protein</fullName>
    </submittedName>
</protein>
<keyword evidence="2" id="KW-0732">Signal</keyword>
<evidence type="ECO:0000256" key="1">
    <source>
        <dbReference type="SAM" id="MobiDB-lite"/>
    </source>
</evidence>
<feature type="region of interest" description="Disordered" evidence="1">
    <location>
        <begin position="83"/>
        <end position="102"/>
    </location>
</feature>
<dbReference type="AlphaFoldDB" id="A0A6N8IX09"/>
<organism evidence="3 4">
    <name type="scientific">Ramlibacter pinisoli</name>
    <dbReference type="NCBI Taxonomy" id="2682844"/>
    <lineage>
        <taxon>Bacteria</taxon>
        <taxon>Pseudomonadati</taxon>
        <taxon>Pseudomonadota</taxon>
        <taxon>Betaproteobacteria</taxon>
        <taxon>Burkholderiales</taxon>
        <taxon>Comamonadaceae</taxon>
        <taxon>Ramlibacter</taxon>
    </lineage>
</organism>
<evidence type="ECO:0000313" key="3">
    <source>
        <dbReference type="EMBL" id="MVQ30516.1"/>
    </source>
</evidence>
<comment type="caution">
    <text evidence="3">The sequence shown here is derived from an EMBL/GenBank/DDBJ whole genome shotgun (WGS) entry which is preliminary data.</text>
</comment>
<name>A0A6N8IX09_9BURK</name>
<sequence length="102" mass="10964">MHKTITIAALAAATALGLAACDVKKTQEGNVTAPKYDVQKTQEGNVTLPKYDVKGPDVQVSKEEKTVNVPTVKTEERTVTVPKVDVTTAKEKERQQSTAAKP</sequence>
<evidence type="ECO:0000313" key="4">
    <source>
        <dbReference type="Proteomes" id="UP000469385"/>
    </source>
</evidence>
<feature type="signal peptide" evidence="2">
    <location>
        <begin position="1"/>
        <end position="19"/>
    </location>
</feature>
<dbReference type="RefSeq" id="WP_157398644.1">
    <property type="nucleotide sequence ID" value="NZ_WSEL01000006.1"/>
</dbReference>